<dbReference type="Pfam" id="PF01593">
    <property type="entry name" value="Amino_oxidase"/>
    <property type="match status" value="1"/>
</dbReference>
<dbReference type="PRINTS" id="PR00419">
    <property type="entry name" value="ADXRDTASE"/>
</dbReference>
<proteinExistence type="predicted"/>
<dbReference type="InterPro" id="IPR036188">
    <property type="entry name" value="FAD/NAD-bd_sf"/>
</dbReference>
<evidence type="ECO:0000313" key="4">
    <source>
        <dbReference type="Proteomes" id="UP000326331"/>
    </source>
</evidence>
<evidence type="ECO:0000313" key="3">
    <source>
        <dbReference type="EMBL" id="QFG04070.1"/>
    </source>
</evidence>
<protein>
    <submittedName>
        <fullName evidence="3">NAD(P)/FAD-dependent oxidoreductase</fullName>
    </submittedName>
</protein>
<keyword evidence="4" id="KW-1185">Reference proteome</keyword>
<dbReference type="InterPro" id="IPR050464">
    <property type="entry name" value="Zeta_carotene_desat/Oxidored"/>
</dbReference>
<feature type="compositionally biased region" description="Basic residues" evidence="1">
    <location>
        <begin position="1"/>
        <end position="16"/>
    </location>
</feature>
<gene>
    <name evidence="3" type="ORF">Tbon_12530</name>
</gene>
<reference evidence="3 4" key="1">
    <citation type="submission" date="2019-08" db="EMBL/GenBank/DDBJ databases">
        <authorList>
            <person name="Toschakov S.V."/>
        </authorList>
    </citation>
    <scope>NUCLEOTIDE SEQUENCE [LARGE SCALE GENOMIC DNA]</scope>
    <source>
        <strain evidence="3 4">3753O</strain>
    </source>
</reference>
<dbReference type="EMBL" id="CP042829">
    <property type="protein sequence ID" value="QFG04070.1"/>
    <property type="molecule type" value="Genomic_DNA"/>
</dbReference>
<feature type="domain" description="Amine oxidase" evidence="2">
    <location>
        <begin position="72"/>
        <end position="464"/>
    </location>
</feature>
<dbReference type="Gene3D" id="3.50.50.60">
    <property type="entry name" value="FAD/NAD(P)-binding domain"/>
    <property type="match status" value="1"/>
</dbReference>
<organism evidence="3 4">
    <name type="scientific">Tepidiforma bonchosmolovskayae</name>
    <dbReference type="NCBI Taxonomy" id="2601677"/>
    <lineage>
        <taxon>Bacteria</taxon>
        <taxon>Bacillati</taxon>
        <taxon>Chloroflexota</taxon>
        <taxon>Tepidiformia</taxon>
        <taxon>Tepidiformales</taxon>
        <taxon>Tepidiformaceae</taxon>
        <taxon>Tepidiforma</taxon>
    </lineage>
</organism>
<dbReference type="PANTHER" id="PTHR42923">
    <property type="entry name" value="PROTOPORPHYRINOGEN OXIDASE"/>
    <property type="match status" value="1"/>
</dbReference>
<feature type="region of interest" description="Disordered" evidence="1">
    <location>
        <begin position="1"/>
        <end position="35"/>
    </location>
</feature>
<reference evidence="3 4" key="2">
    <citation type="submission" date="2019-10" db="EMBL/GenBank/DDBJ databases">
        <title>Thermopilla bonchosmolovskayae gen. nov., sp. nov., a moderately thermophilic Chloroflexi bacterium from a Chukotka hot spring (Arctic, Russia), representing a novel classis Thermopillaia, which include previously uncultivated lineage OLB14.</title>
        <authorList>
            <person name="Kochetkova T.V."/>
            <person name="Zayulina K.S."/>
            <person name="Zhigarkov V.S."/>
            <person name="Minaev N.V."/>
            <person name="Novikov A."/>
            <person name="Toshchakov S.V."/>
            <person name="Elcheninov A.G."/>
            <person name="Kublanov I.V."/>
        </authorList>
    </citation>
    <scope>NUCLEOTIDE SEQUENCE [LARGE SCALE GENOMIC DNA]</scope>
    <source>
        <strain evidence="3 4">3753O</strain>
    </source>
</reference>
<name>A0ABX6C480_9CHLR</name>
<evidence type="ECO:0000259" key="2">
    <source>
        <dbReference type="Pfam" id="PF01593"/>
    </source>
</evidence>
<evidence type="ECO:0000256" key="1">
    <source>
        <dbReference type="SAM" id="MobiDB-lite"/>
    </source>
</evidence>
<dbReference type="Proteomes" id="UP000326331">
    <property type="component" value="Chromosome"/>
</dbReference>
<accession>A0ABX6C480</accession>
<sequence>MGCKAGARRGKRRPRGRLGVLGRRPRGHPYPNDRARAHPPLELRCLVPPNHPRRGRGAGGGPVKVGIVGAGVAGLAAARVLRDLGHEVVIFEGRDEVGGQVVTFPVGGEELECFYHHIFTSDTTVIRYIEELGLGQYLRWIEPRNAHFVRGRMYPFVTPLDLLRFTAIPLTSRIRLGLAALWLRRRADGVRRYEGVTARDWMLRAVGQKAFDAFWGPLLKGKFADQADQVGMVWLWNKIYLRFASRKGGSSKEVLGYLEGSFKRYYRALADRLEGQGVAIRLRTPVETVVSEGGRVTGLRAAGTFHPFDAVLLTVPNVIALKIAPDLPAAYRAVLERVRYQWATCLVLALDRPLTPYYWLSIGDDLPFVACIEHTNFMPPERYGGNHVVYLSNYTAPDHPVLQMDADAVFAHYLDGIRRLNPAFDPSWVREKWFFKDPGGQPVITTFYSRSIPDMRTGIEGLYLSNTTQVYPEDRGQNYSLLLGEKAGRLIHDDSVRTEPGRASQFQSG</sequence>
<dbReference type="InterPro" id="IPR002937">
    <property type="entry name" value="Amino_oxidase"/>
</dbReference>
<dbReference type="SUPFAM" id="SSF51905">
    <property type="entry name" value="FAD/NAD(P)-binding domain"/>
    <property type="match status" value="1"/>
</dbReference>
<dbReference type="PANTHER" id="PTHR42923:SF46">
    <property type="entry name" value="AMINE OXIDASE"/>
    <property type="match status" value="1"/>
</dbReference>
<dbReference type="NCBIfam" id="NF005560">
    <property type="entry name" value="PRK07233.1"/>
    <property type="match status" value="1"/>
</dbReference>